<reference evidence="2 3" key="1">
    <citation type="journal article" date="2011" name="J. Bacteriol.">
        <title>Complete genome sequence of Paenibacillus polymyxa SC2, a strain of plant growth-promoting Rhizobacterium with broad-spectrum antimicrobial activity.</title>
        <authorList>
            <person name="Ma M."/>
            <person name="Wang C."/>
            <person name="Ding Y."/>
            <person name="Li L."/>
            <person name="Shen D."/>
            <person name="Jiang X."/>
            <person name="Guan D."/>
            <person name="Cao F."/>
            <person name="Chen H."/>
            <person name="Feng R."/>
            <person name="Wang X."/>
            <person name="Ge Y."/>
            <person name="Yao L."/>
            <person name="Bing X."/>
            <person name="Yang X."/>
            <person name="Li J."/>
            <person name="Du B."/>
        </authorList>
    </citation>
    <scope>NUCLEOTIDE SEQUENCE [LARGE SCALE GENOMIC DNA]</scope>
    <source>
        <strain evidence="2 3">SC2</strain>
    </source>
</reference>
<evidence type="ECO:0000259" key="1">
    <source>
        <dbReference type="PROSITE" id="PS50943"/>
    </source>
</evidence>
<evidence type="ECO:0000313" key="3">
    <source>
        <dbReference type="Proteomes" id="UP000006868"/>
    </source>
</evidence>
<dbReference type="RefSeq" id="WP_013369730.1">
    <property type="nucleotide sequence ID" value="NC_014622.2"/>
</dbReference>
<dbReference type="Gene3D" id="1.10.260.40">
    <property type="entry name" value="lambda repressor-like DNA-binding domains"/>
    <property type="match status" value="1"/>
</dbReference>
<gene>
    <name evidence="2" type="ORF">PPSC2_05425</name>
</gene>
<dbReference type="PATRIC" id="fig|886882.15.peg.1100"/>
<name>E3EFD4_PAEPS</name>
<proteinExistence type="predicted"/>
<feature type="domain" description="HTH cro/C1-type" evidence="1">
    <location>
        <begin position="11"/>
        <end position="65"/>
    </location>
</feature>
<dbReference type="InterPro" id="IPR010982">
    <property type="entry name" value="Lambda_DNA-bd_dom_sf"/>
</dbReference>
<dbReference type="EMBL" id="CP002213">
    <property type="protein sequence ID" value="ADO55097.1"/>
    <property type="molecule type" value="Genomic_DNA"/>
</dbReference>
<evidence type="ECO:0000313" key="2">
    <source>
        <dbReference type="EMBL" id="ADO55097.1"/>
    </source>
</evidence>
<protein>
    <submittedName>
        <fullName evidence="2">DNA-binding protein</fullName>
    </submittedName>
</protein>
<dbReference type="CDD" id="cd00093">
    <property type="entry name" value="HTH_XRE"/>
    <property type="match status" value="1"/>
</dbReference>
<dbReference type="KEGG" id="ppm:PPSC2_05425"/>
<dbReference type="InterPro" id="IPR001387">
    <property type="entry name" value="Cro/C1-type_HTH"/>
</dbReference>
<dbReference type="PROSITE" id="PS50943">
    <property type="entry name" value="HTH_CROC1"/>
    <property type="match status" value="1"/>
</dbReference>
<accession>E3EFD4</accession>
<dbReference type="OrthoDB" id="2640171at2"/>
<organism evidence="2 3">
    <name type="scientific">Paenibacillus polymyxa (strain SC2)</name>
    <name type="common">Bacillus polymyxa</name>
    <dbReference type="NCBI Taxonomy" id="886882"/>
    <lineage>
        <taxon>Bacteria</taxon>
        <taxon>Bacillati</taxon>
        <taxon>Bacillota</taxon>
        <taxon>Bacilli</taxon>
        <taxon>Bacillales</taxon>
        <taxon>Paenibacillaceae</taxon>
        <taxon>Paenibacillus</taxon>
    </lineage>
</organism>
<dbReference type="eggNOG" id="COG0457">
    <property type="taxonomic scope" value="Bacteria"/>
</dbReference>
<dbReference type="SMART" id="SM00530">
    <property type="entry name" value="HTH_XRE"/>
    <property type="match status" value="1"/>
</dbReference>
<dbReference type="Proteomes" id="UP000006868">
    <property type="component" value="Chromosome"/>
</dbReference>
<sequence>MEITPTIQAEVQTYLKRKGLTMTEFGHTIDLNVGTVSGIVTGNRSMSVHQLDSITAGMNLPPDYFYERYIEECIEECPLNWKKISPFLYRCIELGRLDCLQRVVILLLDNPNYLPSLFEVAENVYQDGYNEAAAYLYKKVAESEKQQHSERLAICQYRLFQINVGQDRAVNLQAAIEFAPFVDRLDEIEQLDALKDLANVYRSLSMWDKVYEFAHRMGQLGQLQYHLVHNSKRKGTEPRKKLSRPLFVYIAYAELMCANACDAKGDHAQALAHLRGYSDLSWVKENDPDTLHWLEKFEHWAKINTCVNKLMSGDISVLPDYVEHISGEQHIFAELLNVIEVANRYNIDIDHILQQFEPQITVYRDQEYTSTLTEQQVILEETVRFWYKLAKYNLYKGRYLYGFKCLIEALKKAGIINHALLISNCAGLFFCFSELATPEMQAQFYSAYKEVWEKNDQEDSFNFGNN</sequence>
<dbReference type="HOGENOM" id="CLU_046846_1_0_9"/>
<keyword evidence="2" id="KW-0238">DNA-binding</keyword>
<dbReference type="GO" id="GO:0003677">
    <property type="term" value="F:DNA binding"/>
    <property type="evidence" value="ECO:0007669"/>
    <property type="project" value="UniProtKB-KW"/>
</dbReference>
<dbReference type="SUPFAM" id="SSF47413">
    <property type="entry name" value="lambda repressor-like DNA-binding domains"/>
    <property type="match status" value="1"/>
</dbReference>
<dbReference type="AlphaFoldDB" id="E3EFD4"/>